<protein>
    <submittedName>
        <fullName evidence="3">R3H domain containing 4</fullName>
    </submittedName>
</protein>
<accession>A0ABQ8JMH1</accession>
<feature type="domain" description="R3H-associated N-terminal" evidence="2">
    <location>
        <begin position="78"/>
        <end position="207"/>
    </location>
</feature>
<evidence type="ECO:0000313" key="3">
    <source>
        <dbReference type="EMBL" id="KAH9423506.1"/>
    </source>
</evidence>
<comment type="caution">
    <text evidence="3">The sequence shown here is derived from an EMBL/GenBank/DDBJ whole genome shotgun (WGS) entry which is preliminary data.</text>
</comment>
<reference evidence="3 4" key="1">
    <citation type="journal article" date="2018" name="J. Allergy Clin. Immunol.">
        <title>High-quality assembly of Dermatophagoides pteronyssinus genome and transcriptome reveals a wide range of novel allergens.</title>
        <authorList>
            <person name="Liu X.Y."/>
            <person name="Yang K.Y."/>
            <person name="Wang M.Q."/>
            <person name="Kwok J.S."/>
            <person name="Zeng X."/>
            <person name="Yang Z."/>
            <person name="Xiao X.J."/>
            <person name="Lau C.P."/>
            <person name="Li Y."/>
            <person name="Huang Z.M."/>
            <person name="Ba J.G."/>
            <person name="Yim A.K."/>
            <person name="Ouyang C.Y."/>
            <person name="Ngai S.M."/>
            <person name="Chan T.F."/>
            <person name="Leung E.L."/>
            <person name="Liu L."/>
            <person name="Liu Z.G."/>
            <person name="Tsui S.K."/>
        </authorList>
    </citation>
    <scope>NUCLEOTIDE SEQUENCE [LARGE SCALE GENOMIC DNA]</scope>
    <source>
        <strain evidence="3">Derp</strain>
    </source>
</reference>
<feature type="region of interest" description="Disordered" evidence="1">
    <location>
        <begin position="6"/>
        <end position="82"/>
    </location>
</feature>
<reference evidence="3 4" key="2">
    <citation type="journal article" date="2022" name="Mol. Biol. Evol.">
        <title>Comparative Genomics Reveals Insights into the Divergent Evolution of Astigmatic Mites and Household Pest Adaptations.</title>
        <authorList>
            <person name="Xiong Q."/>
            <person name="Wan A.T."/>
            <person name="Liu X."/>
            <person name="Fung C.S."/>
            <person name="Xiao X."/>
            <person name="Malainual N."/>
            <person name="Hou J."/>
            <person name="Wang L."/>
            <person name="Wang M."/>
            <person name="Yang K.Y."/>
            <person name="Cui Y."/>
            <person name="Leung E.L."/>
            <person name="Nong W."/>
            <person name="Shin S.K."/>
            <person name="Au S.W."/>
            <person name="Jeong K.Y."/>
            <person name="Chew F.T."/>
            <person name="Hui J.H."/>
            <person name="Leung T.F."/>
            <person name="Tungtrongchitr A."/>
            <person name="Zhong N."/>
            <person name="Liu Z."/>
            <person name="Tsui S.K."/>
        </authorList>
    </citation>
    <scope>NUCLEOTIDE SEQUENCE [LARGE SCALE GENOMIC DNA]</scope>
    <source>
        <strain evidence="3">Derp</strain>
    </source>
</reference>
<evidence type="ECO:0000256" key="1">
    <source>
        <dbReference type="SAM" id="MobiDB-lite"/>
    </source>
</evidence>
<dbReference type="InterPro" id="IPR025952">
    <property type="entry name" value="R3H-assoc_dom"/>
</dbReference>
<dbReference type="PANTHER" id="PTHR32019:SF2">
    <property type="entry name" value="R3H DOMAIN-CONTAINING PROTEIN 4"/>
    <property type="match status" value="1"/>
</dbReference>
<dbReference type="InterPro" id="IPR039629">
    <property type="entry name" value="R3HDM4"/>
</dbReference>
<keyword evidence="4" id="KW-1185">Reference proteome</keyword>
<organism evidence="3 4">
    <name type="scientific">Dermatophagoides pteronyssinus</name>
    <name type="common">European house dust mite</name>
    <dbReference type="NCBI Taxonomy" id="6956"/>
    <lineage>
        <taxon>Eukaryota</taxon>
        <taxon>Metazoa</taxon>
        <taxon>Ecdysozoa</taxon>
        <taxon>Arthropoda</taxon>
        <taxon>Chelicerata</taxon>
        <taxon>Arachnida</taxon>
        <taxon>Acari</taxon>
        <taxon>Acariformes</taxon>
        <taxon>Sarcoptiformes</taxon>
        <taxon>Astigmata</taxon>
        <taxon>Psoroptidia</taxon>
        <taxon>Analgoidea</taxon>
        <taxon>Pyroglyphidae</taxon>
        <taxon>Dermatophagoidinae</taxon>
        <taxon>Dermatophagoides</taxon>
    </lineage>
</organism>
<sequence length="292" mass="33298">MGVIRYNFNNIRGHQNGGGGDSGDEWIYISSDGEESFAGQNDSRSNHQNNGRSHRQSSSNNKSNRKLLPTKPEPTFSALGTKGKSHKKFRRYANANLLNDLGNLINETDLDDEISINDFIQSSPSSFTLLMDSCTNPLFNLNDFINCTEDEQSILLDRVIEFELEKHHWKDSTIINNDVDDDIENVCVEDSNLCFSRISPTIRKQLLKKHVPLGILASIEQKVIQHFRHHPKSIYKTALQCSYQRFLLHACCQYLNLNCRSSNNNGKRLSSVHNGRFEFIEPSKLLSEHLDK</sequence>
<name>A0ABQ8JMH1_DERPT</name>
<dbReference type="Pfam" id="PF13902">
    <property type="entry name" value="R3H-assoc"/>
    <property type="match status" value="1"/>
</dbReference>
<dbReference type="InterPro" id="IPR036867">
    <property type="entry name" value="R3H_dom_sf"/>
</dbReference>
<feature type="compositionally biased region" description="Polar residues" evidence="1">
    <location>
        <begin position="38"/>
        <end position="51"/>
    </location>
</feature>
<dbReference type="Gene3D" id="3.30.1370.50">
    <property type="entry name" value="R3H-like domain"/>
    <property type="match status" value="1"/>
</dbReference>
<evidence type="ECO:0000259" key="2">
    <source>
        <dbReference type="Pfam" id="PF13902"/>
    </source>
</evidence>
<dbReference type="EMBL" id="NJHN03000032">
    <property type="protein sequence ID" value="KAH9423506.1"/>
    <property type="molecule type" value="Genomic_DNA"/>
</dbReference>
<evidence type="ECO:0000313" key="4">
    <source>
        <dbReference type="Proteomes" id="UP000887458"/>
    </source>
</evidence>
<gene>
    <name evidence="3" type="primary">R3HDM4</name>
    <name evidence="3" type="ORF">DERP_003787</name>
</gene>
<proteinExistence type="predicted"/>
<dbReference type="SUPFAM" id="SSF82708">
    <property type="entry name" value="R3H domain"/>
    <property type="match status" value="1"/>
</dbReference>
<dbReference type="PANTHER" id="PTHR32019">
    <property type="entry name" value="R3H DOMAIN-CONTAINING PROTEIN 4"/>
    <property type="match status" value="1"/>
</dbReference>
<dbReference type="Proteomes" id="UP000887458">
    <property type="component" value="Unassembled WGS sequence"/>
</dbReference>